<accession>A0A380DPX4</accession>
<reference evidence="2 3" key="1">
    <citation type="submission" date="2018-06" db="EMBL/GenBank/DDBJ databases">
        <authorList>
            <consortium name="Pathogen Informatics"/>
            <person name="Doyle S."/>
        </authorList>
    </citation>
    <scope>NUCLEOTIDE SEQUENCE [LARGE SCALE GENOMIC DNA]</scope>
    <source>
        <strain evidence="2 3">NCTC5664</strain>
    </source>
</reference>
<dbReference type="AlphaFoldDB" id="A0A380DPX4"/>
<dbReference type="EMBL" id="UHAQ01000002">
    <property type="protein sequence ID" value="SUK39862.1"/>
    <property type="molecule type" value="Genomic_DNA"/>
</dbReference>
<proteinExistence type="inferred from homology"/>
<sequence length="65" mass="7507">MNIIKTHPDSIFVQHLLITMPQSFGRATMSENHLTLTKAKDGISEKLAVTKDNYKHFFRKIFGQM</sequence>
<evidence type="ECO:0000313" key="3">
    <source>
        <dbReference type="Proteomes" id="UP000254502"/>
    </source>
</evidence>
<organism evidence="2 3">
    <name type="scientific">Staphylococcus aureus</name>
    <dbReference type="NCBI Taxonomy" id="1280"/>
    <lineage>
        <taxon>Bacteria</taxon>
        <taxon>Bacillati</taxon>
        <taxon>Bacillota</taxon>
        <taxon>Bacilli</taxon>
        <taxon>Bacillales</taxon>
        <taxon>Staphylococcaceae</taxon>
        <taxon>Staphylococcus</taxon>
    </lineage>
</organism>
<evidence type="ECO:0000256" key="1">
    <source>
        <dbReference type="ARBA" id="ARBA00006547"/>
    </source>
</evidence>
<comment type="similarity">
    <text evidence="1">Belongs to the arylamine N-acetyltransferase family.</text>
</comment>
<dbReference type="SUPFAM" id="SSF54001">
    <property type="entry name" value="Cysteine proteinases"/>
    <property type="match status" value="1"/>
</dbReference>
<dbReference type="Pfam" id="PF00797">
    <property type="entry name" value="Acetyltransf_2"/>
    <property type="match status" value="1"/>
</dbReference>
<name>A0A380DPX4_STAAU</name>
<dbReference type="Proteomes" id="UP000254502">
    <property type="component" value="Unassembled WGS sequence"/>
</dbReference>
<dbReference type="GO" id="GO:0016407">
    <property type="term" value="F:acetyltransferase activity"/>
    <property type="evidence" value="ECO:0007669"/>
    <property type="project" value="InterPro"/>
</dbReference>
<dbReference type="Gene3D" id="3.30.2140.20">
    <property type="match status" value="1"/>
</dbReference>
<evidence type="ECO:0000313" key="2">
    <source>
        <dbReference type="EMBL" id="SUK39862.1"/>
    </source>
</evidence>
<dbReference type="InterPro" id="IPR038765">
    <property type="entry name" value="Papain-like_cys_pep_sf"/>
</dbReference>
<gene>
    <name evidence="2" type="ORF">NCTC5664_00986</name>
</gene>
<dbReference type="InterPro" id="IPR053710">
    <property type="entry name" value="Arylamine_NAT_domain_sf"/>
</dbReference>
<dbReference type="InterPro" id="IPR001447">
    <property type="entry name" value="Arylamine_N-AcTrfase"/>
</dbReference>
<keyword evidence="2" id="KW-0808">Transferase</keyword>
<protein>
    <submittedName>
        <fullName evidence="2">N-acetyltransferase</fullName>
    </submittedName>
</protein>